<dbReference type="Proteomes" id="UP001226762">
    <property type="component" value="Unassembled WGS sequence"/>
</dbReference>
<dbReference type="EMBL" id="JANHAX010000006">
    <property type="protein sequence ID" value="MDQ2091633.1"/>
    <property type="molecule type" value="Genomic_DNA"/>
</dbReference>
<reference evidence="2" key="2">
    <citation type="submission" date="2023-02" db="EMBL/GenBank/DDBJ databases">
        <title>'Rhodoalgimonas zhirmunskyi' gen. nov., isolated from a red alga.</title>
        <authorList>
            <person name="Nedashkovskaya O.I."/>
            <person name="Otstavnykh N.Y."/>
            <person name="Bystritskaya E.P."/>
            <person name="Balabanova L.A."/>
            <person name="Isaeva M.P."/>
        </authorList>
    </citation>
    <scope>NUCLEOTIDE SEQUENCE</scope>
    <source>
        <strain evidence="2">KCTC 52189</strain>
    </source>
</reference>
<keyword evidence="1" id="KW-0472">Membrane</keyword>
<evidence type="ECO:0000313" key="3">
    <source>
        <dbReference type="Proteomes" id="UP001226762"/>
    </source>
</evidence>
<evidence type="ECO:0000313" key="2">
    <source>
        <dbReference type="EMBL" id="MDQ2091633.1"/>
    </source>
</evidence>
<organism evidence="2 3">
    <name type="scientific">Marimonas arenosa</name>
    <dbReference type="NCBI Taxonomy" id="1795305"/>
    <lineage>
        <taxon>Bacteria</taxon>
        <taxon>Pseudomonadati</taxon>
        <taxon>Pseudomonadota</taxon>
        <taxon>Alphaproteobacteria</taxon>
        <taxon>Rhodobacterales</taxon>
        <taxon>Paracoccaceae</taxon>
        <taxon>Marimonas</taxon>
    </lineage>
</organism>
<feature type="transmembrane region" description="Helical" evidence="1">
    <location>
        <begin position="6"/>
        <end position="26"/>
    </location>
</feature>
<accession>A0AAE3WHE0</accession>
<feature type="transmembrane region" description="Helical" evidence="1">
    <location>
        <begin position="63"/>
        <end position="83"/>
    </location>
</feature>
<protein>
    <submittedName>
        <fullName evidence="2">5-aminolevulinate synthase</fullName>
    </submittedName>
</protein>
<feature type="transmembrane region" description="Helical" evidence="1">
    <location>
        <begin position="33"/>
        <end position="51"/>
    </location>
</feature>
<dbReference type="AlphaFoldDB" id="A0AAE3WHE0"/>
<comment type="caution">
    <text evidence="2">The sequence shown here is derived from an EMBL/GenBank/DDBJ whole genome shotgun (WGS) entry which is preliminary data.</text>
</comment>
<reference evidence="2" key="1">
    <citation type="submission" date="2022-07" db="EMBL/GenBank/DDBJ databases">
        <authorList>
            <person name="Otstavnykh N."/>
            <person name="Isaeva M."/>
            <person name="Bystritskaya E."/>
        </authorList>
    </citation>
    <scope>NUCLEOTIDE SEQUENCE</scope>
    <source>
        <strain evidence="2">KCTC 52189</strain>
    </source>
</reference>
<keyword evidence="1" id="KW-0812">Transmembrane</keyword>
<proteinExistence type="predicted"/>
<dbReference type="InterPro" id="IPR037185">
    <property type="entry name" value="EmrE-like"/>
</dbReference>
<name>A0AAE3WHE0_9RHOB</name>
<sequence>MDLDLFRTYGVVVVAALGYAIATIGMKLASGNWTLLALALLLVGFYAATHAEVTLMRNIDLGALYLVIIAVETVVVLGFAWLIGEGLGPRDALGGVLVLAGLAVISH</sequence>
<keyword evidence="3" id="KW-1185">Reference proteome</keyword>
<keyword evidence="1" id="KW-1133">Transmembrane helix</keyword>
<evidence type="ECO:0000256" key="1">
    <source>
        <dbReference type="SAM" id="Phobius"/>
    </source>
</evidence>
<dbReference type="Gene3D" id="1.10.3730.20">
    <property type="match status" value="1"/>
</dbReference>
<dbReference type="SUPFAM" id="SSF103481">
    <property type="entry name" value="Multidrug resistance efflux transporter EmrE"/>
    <property type="match status" value="1"/>
</dbReference>
<gene>
    <name evidence="2" type="ORF">NO357_17150</name>
</gene>